<protein>
    <submittedName>
        <fullName evidence="2">Dihydrofolate reductase family protein</fullName>
    </submittedName>
</protein>
<dbReference type="Gene3D" id="3.40.430.10">
    <property type="entry name" value="Dihydrofolate Reductase, subunit A"/>
    <property type="match status" value="1"/>
</dbReference>
<dbReference type="SUPFAM" id="SSF53597">
    <property type="entry name" value="Dihydrofolate reductase-like"/>
    <property type="match status" value="1"/>
</dbReference>
<evidence type="ECO:0000313" key="2">
    <source>
        <dbReference type="EMBL" id="WAU01600.1"/>
    </source>
</evidence>
<gene>
    <name evidence="2" type="ORF">STRLI_000696</name>
</gene>
<dbReference type="Proteomes" id="UP001210609">
    <property type="component" value="Chromosome"/>
</dbReference>
<feature type="domain" description="Bacterial bifunctional deaminase-reductase C-terminal" evidence="1">
    <location>
        <begin position="2"/>
        <end position="56"/>
    </location>
</feature>
<accession>A0ABY7ISG5</accession>
<sequence>MRDLIVTGNITLAPALATDGLVDEYRLFVHPVRLGRRLFADATSPATPRLTETRPFRPHITLLLYRTD</sequence>
<reference evidence="2 3" key="1">
    <citation type="submission" date="2022-12" db="EMBL/GenBank/DDBJ databases">
        <authorList>
            <person name="Ruckert C."/>
            <person name="Busche T."/>
            <person name="Kalinowski J."/>
            <person name="Wittmann C."/>
        </authorList>
    </citation>
    <scope>NUCLEOTIDE SEQUENCE [LARGE SCALE GENOMIC DNA]</scope>
    <source>
        <strain evidence="2 3">DSM 40555</strain>
    </source>
</reference>
<keyword evidence="3" id="KW-1185">Reference proteome</keyword>
<organism evidence="2 3">
    <name type="scientific">Streptomyces nigrescens</name>
    <dbReference type="NCBI Taxonomy" id="1920"/>
    <lineage>
        <taxon>Bacteria</taxon>
        <taxon>Bacillati</taxon>
        <taxon>Actinomycetota</taxon>
        <taxon>Actinomycetes</taxon>
        <taxon>Kitasatosporales</taxon>
        <taxon>Streptomycetaceae</taxon>
        <taxon>Streptomyces</taxon>
    </lineage>
</organism>
<dbReference type="InterPro" id="IPR002734">
    <property type="entry name" value="RibDG_C"/>
</dbReference>
<evidence type="ECO:0000259" key="1">
    <source>
        <dbReference type="Pfam" id="PF01872"/>
    </source>
</evidence>
<dbReference type="EMBL" id="CP114202">
    <property type="protein sequence ID" value="WAU01600.1"/>
    <property type="molecule type" value="Genomic_DNA"/>
</dbReference>
<evidence type="ECO:0000313" key="3">
    <source>
        <dbReference type="Proteomes" id="UP001210609"/>
    </source>
</evidence>
<proteinExistence type="predicted"/>
<dbReference type="Pfam" id="PF01872">
    <property type="entry name" value="RibD_C"/>
    <property type="match status" value="1"/>
</dbReference>
<name>A0ABY7ISG5_STRNI</name>
<dbReference type="RefSeq" id="WP_268251363.1">
    <property type="nucleotide sequence ID" value="NZ_BLIP01000001.1"/>
</dbReference>
<dbReference type="InterPro" id="IPR024072">
    <property type="entry name" value="DHFR-like_dom_sf"/>
</dbReference>